<dbReference type="FunFam" id="3.40.50.300:FF:000134">
    <property type="entry name" value="Iron-enterobactin ABC transporter ATP-binding protein"/>
    <property type="match status" value="1"/>
</dbReference>
<accession>A0A6J4NYU3</accession>
<keyword evidence="2" id="KW-0547">Nucleotide-binding</keyword>
<dbReference type="InterPro" id="IPR003593">
    <property type="entry name" value="AAA+_ATPase"/>
</dbReference>
<evidence type="ECO:0000256" key="1">
    <source>
        <dbReference type="ARBA" id="ARBA00022448"/>
    </source>
</evidence>
<dbReference type="EMBL" id="CADCUR010000105">
    <property type="protein sequence ID" value="CAA9395608.1"/>
    <property type="molecule type" value="Genomic_DNA"/>
</dbReference>
<evidence type="ECO:0000256" key="3">
    <source>
        <dbReference type="ARBA" id="ARBA00022840"/>
    </source>
</evidence>
<dbReference type="Pfam" id="PF00005">
    <property type="entry name" value="ABC_tran"/>
    <property type="match status" value="1"/>
</dbReference>
<dbReference type="SUPFAM" id="SSF52540">
    <property type="entry name" value="P-loop containing nucleoside triphosphate hydrolases"/>
    <property type="match status" value="1"/>
</dbReference>
<evidence type="ECO:0000313" key="7">
    <source>
        <dbReference type="EMBL" id="CAA9395608.1"/>
    </source>
</evidence>
<dbReference type="CDD" id="cd03214">
    <property type="entry name" value="ABC_Iron-Siderophores_B12_Hemin"/>
    <property type="match status" value="1"/>
</dbReference>
<sequence>MLEVQNIAINYGVCAVVADVSFALEARKIIALLGANGAGKTTLLKSLNGALPVSAGEIRLDGNLIENYSRREIARKITVIAQETETKFPVSVAEFVLSGRFAHGAAFGWETENDLRVALDCLERCDLQNYENRRMNRLSGGERQRVVLARALATKAKILLLDEPTANLDLAHQALLFRLIKERCETDAASAIVITHDLNLASEFADEIILLKNGRIEAKGEPRKVLTEENLQKVFDVNVLLDENPISKKSRVTTIY</sequence>
<name>A0A6J4NYU3_9BACT</name>
<reference evidence="7" key="1">
    <citation type="submission" date="2020-02" db="EMBL/GenBank/DDBJ databases">
        <authorList>
            <person name="Meier V. D."/>
        </authorList>
    </citation>
    <scope>NUCLEOTIDE SEQUENCE</scope>
    <source>
        <strain evidence="7">AVDCRST_MAG74</strain>
    </source>
</reference>
<dbReference type="PROSITE" id="PS00211">
    <property type="entry name" value="ABC_TRANSPORTER_1"/>
    <property type="match status" value="1"/>
</dbReference>
<proteinExistence type="predicted"/>
<organism evidence="7">
    <name type="scientific">uncultured Pyrinomonadaceae bacterium</name>
    <dbReference type="NCBI Taxonomy" id="2283094"/>
    <lineage>
        <taxon>Bacteria</taxon>
        <taxon>Pseudomonadati</taxon>
        <taxon>Acidobacteriota</taxon>
        <taxon>Blastocatellia</taxon>
        <taxon>Blastocatellales</taxon>
        <taxon>Pyrinomonadaceae</taxon>
        <taxon>environmental samples</taxon>
    </lineage>
</organism>
<evidence type="ECO:0000259" key="6">
    <source>
        <dbReference type="PROSITE" id="PS50893"/>
    </source>
</evidence>
<dbReference type="AlphaFoldDB" id="A0A6J4NYU3"/>
<comment type="function">
    <text evidence="5">Part of the ABC transporter complex HmuTUV involved in hemin import. Responsible for energy coupling to the transport system.</text>
</comment>
<keyword evidence="1" id="KW-0813">Transport</keyword>
<dbReference type="Gene3D" id="3.40.50.300">
    <property type="entry name" value="P-loop containing nucleotide triphosphate hydrolases"/>
    <property type="match status" value="1"/>
</dbReference>
<keyword evidence="3" id="KW-0067">ATP-binding</keyword>
<dbReference type="GO" id="GO:0005524">
    <property type="term" value="F:ATP binding"/>
    <property type="evidence" value="ECO:0007669"/>
    <property type="project" value="UniProtKB-KW"/>
</dbReference>
<feature type="domain" description="ABC transporter" evidence="6">
    <location>
        <begin position="2"/>
        <end position="238"/>
    </location>
</feature>
<dbReference type="InterPro" id="IPR003439">
    <property type="entry name" value="ABC_transporter-like_ATP-bd"/>
</dbReference>
<dbReference type="InterPro" id="IPR027417">
    <property type="entry name" value="P-loop_NTPase"/>
</dbReference>
<dbReference type="InterPro" id="IPR017871">
    <property type="entry name" value="ABC_transporter-like_CS"/>
</dbReference>
<dbReference type="PROSITE" id="PS50893">
    <property type="entry name" value="ABC_TRANSPORTER_2"/>
    <property type="match status" value="1"/>
</dbReference>
<evidence type="ECO:0000256" key="4">
    <source>
        <dbReference type="ARBA" id="ARBA00022967"/>
    </source>
</evidence>
<gene>
    <name evidence="7" type="ORF">AVDCRST_MAG74-1999</name>
</gene>
<evidence type="ECO:0000256" key="2">
    <source>
        <dbReference type="ARBA" id="ARBA00022741"/>
    </source>
</evidence>
<dbReference type="GO" id="GO:0016887">
    <property type="term" value="F:ATP hydrolysis activity"/>
    <property type="evidence" value="ECO:0007669"/>
    <property type="project" value="InterPro"/>
</dbReference>
<dbReference type="PANTHER" id="PTHR42794">
    <property type="entry name" value="HEMIN IMPORT ATP-BINDING PROTEIN HMUV"/>
    <property type="match status" value="1"/>
</dbReference>
<dbReference type="PANTHER" id="PTHR42794:SF1">
    <property type="entry name" value="HEMIN IMPORT ATP-BINDING PROTEIN HMUV"/>
    <property type="match status" value="1"/>
</dbReference>
<keyword evidence="4" id="KW-1278">Translocase</keyword>
<dbReference type="SMART" id="SM00382">
    <property type="entry name" value="AAA"/>
    <property type="match status" value="1"/>
</dbReference>
<protein>
    <recommendedName>
        <fullName evidence="6">ABC transporter domain-containing protein</fullName>
    </recommendedName>
</protein>
<evidence type="ECO:0000256" key="5">
    <source>
        <dbReference type="ARBA" id="ARBA00037066"/>
    </source>
</evidence>